<sequence>MTLTKDDQLLQAASTGNNHHPTTLLTTHTPSPALIQQMLTEAIYPNAHLPILTTLFTHFPQAPISEEPIRSSCYQGSIPISSALAAQDPHTYTGSFDDEKGTPMVLAVQSRQSYEFLSFLLANGADPYLHHGRFAPIFPAAVIIYRGASDAVAALGDWKVDLRGRNLLVSAVGRGYGGLARYLLGRGVRPENDIAEDNESTTPVLHLAARDGDVDMVRLLLEYGVADIKDDKGTTAVEVAEEMQYLHIAQLLRA</sequence>
<keyword evidence="5" id="KW-1185">Reference proteome</keyword>
<organism evidence="4 5">
    <name type="scientific">Aspergillus glaucus CBS 516.65</name>
    <dbReference type="NCBI Taxonomy" id="1160497"/>
    <lineage>
        <taxon>Eukaryota</taxon>
        <taxon>Fungi</taxon>
        <taxon>Dikarya</taxon>
        <taxon>Ascomycota</taxon>
        <taxon>Pezizomycotina</taxon>
        <taxon>Eurotiomycetes</taxon>
        <taxon>Eurotiomycetidae</taxon>
        <taxon>Eurotiales</taxon>
        <taxon>Aspergillaceae</taxon>
        <taxon>Aspergillus</taxon>
        <taxon>Aspergillus subgen. Aspergillus</taxon>
    </lineage>
</organism>
<dbReference type="PANTHER" id="PTHR24198:SF165">
    <property type="entry name" value="ANKYRIN REPEAT-CONTAINING PROTEIN-RELATED"/>
    <property type="match status" value="1"/>
</dbReference>
<dbReference type="PROSITE" id="PS50088">
    <property type="entry name" value="ANK_REPEAT"/>
    <property type="match status" value="1"/>
</dbReference>
<dbReference type="SMART" id="SM00248">
    <property type="entry name" value="ANK"/>
    <property type="match status" value="3"/>
</dbReference>
<keyword evidence="2 3" id="KW-0040">ANK repeat</keyword>
<reference evidence="5" key="1">
    <citation type="journal article" date="2017" name="Genome Biol.">
        <title>Comparative genomics reveals high biological diversity and specific adaptations in the industrially and medically important fungal genus Aspergillus.</title>
        <authorList>
            <person name="de Vries R.P."/>
            <person name="Riley R."/>
            <person name="Wiebenga A."/>
            <person name="Aguilar-Osorio G."/>
            <person name="Amillis S."/>
            <person name="Uchima C.A."/>
            <person name="Anderluh G."/>
            <person name="Asadollahi M."/>
            <person name="Askin M."/>
            <person name="Barry K."/>
            <person name="Battaglia E."/>
            <person name="Bayram O."/>
            <person name="Benocci T."/>
            <person name="Braus-Stromeyer S.A."/>
            <person name="Caldana C."/>
            <person name="Canovas D."/>
            <person name="Cerqueira G.C."/>
            <person name="Chen F."/>
            <person name="Chen W."/>
            <person name="Choi C."/>
            <person name="Clum A."/>
            <person name="Dos Santos R.A."/>
            <person name="Damasio A.R."/>
            <person name="Diallinas G."/>
            <person name="Emri T."/>
            <person name="Fekete E."/>
            <person name="Flipphi M."/>
            <person name="Freyberg S."/>
            <person name="Gallo A."/>
            <person name="Gournas C."/>
            <person name="Habgood R."/>
            <person name="Hainaut M."/>
            <person name="Harispe M.L."/>
            <person name="Henrissat B."/>
            <person name="Hilden K.S."/>
            <person name="Hope R."/>
            <person name="Hossain A."/>
            <person name="Karabika E."/>
            <person name="Karaffa L."/>
            <person name="Karanyi Z."/>
            <person name="Krasevec N."/>
            <person name="Kuo A."/>
            <person name="Kusch H."/>
            <person name="LaButti K."/>
            <person name="Lagendijk E.L."/>
            <person name="Lapidus A."/>
            <person name="Levasseur A."/>
            <person name="Lindquist E."/>
            <person name="Lipzen A."/>
            <person name="Logrieco A.F."/>
            <person name="MacCabe A."/>
            <person name="Maekelae M.R."/>
            <person name="Malavazi I."/>
            <person name="Melin P."/>
            <person name="Meyer V."/>
            <person name="Mielnichuk N."/>
            <person name="Miskei M."/>
            <person name="Molnar A.P."/>
            <person name="Mule G."/>
            <person name="Ngan C.Y."/>
            <person name="Orejas M."/>
            <person name="Orosz E."/>
            <person name="Ouedraogo J.P."/>
            <person name="Overkamp K.M."/>
            <person name="Park H.-S."/>
            <person name="Perrone G."/>
            <person name="Piumi F."/>
            <person name="Punt P.J."/>
            <person name="Ram A.F."/>
            <person name="Ramon A."/>
            <person name="Rauscher S."/>
            <person name="Record E."/>
            <person name="Riano-Pachon D.M."/>
            <person name="Robert V."/>
            <person name="Roehrig J."/>
            <person name="Ruller R."/>
            <person name="Salamov A."/>
            <person name="Salih N.S."/>
            <person name="Samson R.A."/>
            <person name="Sandor E."/>
            <person name="Sanguinetti M."/>
            <person name="Schuetze T."/>
            <person name="Sepcic K."/>
            <person name="Shelest E."/>
            <person name="Sherlock G."/>
            <person name="Sophianopoulou V."/>
            <person name="Squina F.M."/>
            <person name="Sun H."/>
            <person name="Susca A."/>
            <person name="Todd R.B."/>
            <person name="Tsang A."/>
            <person name="Unkles S.E."/>
            <person name="van de Wiele N."/>
            <person name="van Rossen-Uffink D."/>
            <person name="Oliveira J.V."/>
            <person name="Vesth T.C."/>
            <person name="Visser J."/>
            <person name="Yu J.-H."/>
            <person name="Zhou M."/>
            <person name="Andersen M.R."/>
            <person name="Archer D.B."/>
            <person name="Baker S.E."/>
            <person name="Benoit I."/>
            <person name="Brakhage A.A."/>
            <person name="Braus G.H."/>
            <person name="Fischer R."/>
            <person name="Frisvad J.C."/>
            <person name="Goldman G.H."/>
            <person name="Houbraken J."/>
            <person name="Oakley B."/>
            <person name="Pocsi I."/>
            <person name="Scazzocchio C."/>
            <person name="Seiboth B."/>
            <person name="vanKuyk P.A."/>
            <person name="Wortman J."/>
            <person name="Dyer P.S."/>
            <person name="Grigoriev I.V."/>
        </authorList>
    </citation>
    <scope>NUCLEOTIDE SEQUENCE [LARGE SCALE GENOMIC DNA]</scope>
    <source>
        <strain evidence="5">CBS 516.65</strain>
    </source>
</reference>
<dbReference type="SUPFAM" id="SSF48403">
    <property type="entry name" value="Ankyrin repeat"/>
    <property type="match status" value="1"/>
</dbReference>
<gene>
    <name evidence="4" type="ORF">ASPGLDRAFT_1358152</name>
</gene>
<evidence type="ECO:0000256" key="3">
    <source>
        <dbReference type="PROSITE-ProRule" id="PRU00023"/>
    </source>
</evidence>
<name>A0A1L9VNK4_ASPGL</name>
<accession>A0A1L9VNK4</accession>
<dbReference type="Gene3D" id="1.25.40.20">
    <property type="entry name" value="Ankyrin repeat-containing domain"/>
    <property type="match status" value="1"/>
</dbReference>
<dbReference type="STRING" id="1160497.A0A1L9VNK4"/>
<dbReference type="Proteomes" id="UP000184300">
    <property type="component" value="Unassembled WGS sequence"/>
</dbReference>
<dbReference type="PANTHER" id="PTHR24198">
    <property type="entry name" value="ANKYRIN REPEAT AND PROTEIN KINASE DOMAIN-CONTAINING PROTEIN"/>
    <property type="match status" value="1"/>
</dbReference>
<dbReference type="PROSITE" id="PS50297">
    <property type="entry name" value="ANK_REP_REGION"/>
    <property type="match status" value="1"/>
</dbReference>
<dbReference type="InterPro" id="IPR036770">
    <property type="entry name" value="Ankyrin_rpt-contain_sf"/>
</dbReference>
<dbReference type="AlphaFoldDB" id="A0A1L9VNK4"/>
<dbReference type="Pfam" id="PF12796">
    <property type="entry name" value="Ank_2"/>
    <property type="match status" value="1"/>
</dbReference>
<evidence type="ECO:0000313" key="4">
    <source>
        <dbReference type="EMBL" id="OJJ85507.1"/>
    </source>
</evidence>
<protein>
    <submittedName>
        <fullName evidence="4">Uncharacterized protein</fullName>
    </submittedName>
</protein>
<evidence type="ECO:0000256" key="1">
    <source>
        <dbReference type="ARBA" id="ARBA00022737"/>
    </source>
</evidence>
<dbReference type="OrthoDB" id="20872at2759"/>
<dbReference type="VEuPathDB" id="FungiDB:ASPGLDRAFT_1358152"/>
<keyword evidence="1" id="KW-0677">Repeat</keyword>
<evidence type="ECO:0000256" key="2">
    <source>
        <dbReference type="ARBA" id="ARBA00023043"/>
    </source>
</evidence>
<dbReference type="EMBL" id="KV878894">
    <property type="protein sequence ID" value="OJJ85507.1"/>
    <property type="molecule type" value="Genomic_DNA"/>
</dbReference>
<dbReference type="GeneID" id="34457668"/>
<feature type="repeat" description="ANK" evidence="3">
    <location>
        <begin position="200"/>
        <end position="232"/>
    </location>
</feature>
<dbReference type="InterPro" id="IPR002110">
    <property type="entry name" value="Ankyrin_rpt"/>
</dbReference>
<evidence type="ECO:0000313" key="5">
    <source>
        <dbReference type="Proteomes" id="UP000184300"/>
    </source>
</evidence>
<proteinExistence type="predicted"/>
<dbReference type="RefSeq" id="XP_022402205.1">
    <property type="nucleotide sequence ID" value="XM_022541407.1"/>
</dbReference>